<dbReference type="AlphaFoldDB" id="A0A8H6JLJ7"/>
<name>A0A8H6JLJ7_9PEZI</name>
<proteinExistence type="predicted"/>
<dbReference type="Proteomes" id="UP000652219">
    <property type="component" value="Unassembled WGS sequence"/>
</dbReference>
<evidence type="ECO:0000256" key="1">
    <source>
        <dbReference type="SAM" id="MobiDB-lite"/>
    </source>
</evidence>
<evidence type="ECO:0000313" key="3">
    <source>
        <dbReference type="Proteomes" id="UP000652219"/>
    </source>
</evidence>
<feature type="region of interest" description="Disordered" evidence="1">
    <location>
        <begin position="1"/>
        <end position="41"/>
    </location>
</feature>
<sequence length="120" mass="12715">MMHGLRPSRRSREIEIELQPFVNGRGRGPEEMRSAGGTAKGSPLLMCRTLQQFKSSKNSMPIPPLVGGGCRAHAAIQQWSSRSASGFPTQANVVTVARAVNGLQSLQRCGRGGISGLAGN</sequence>
<reference evidence="2 3" key="1">
    <citation type="journal article" date="2020" name="Phytopathology">
        <title>Genome Sequence Resources of Colletotrichum truncatum, C. plurivorum, C. musicola, and C. sojae: Four Species Pathogenic to Soybean (Glycine max).</title>
        <authorList>
            <person name="Rogerio F."/>
            <person name="Boufleur T.R."/>
            <person name="Ciampi-Guillardi M."/>
            <person name="Sukno S.A."/>
            <person name="Thon M.R."/>
            <person name="Massola Junior N.S."/>
            <person name="Baroncelli R."/>
        </authorList>
    </citation>
    <scope>NUCLEOTIDE SEQUENCE [LARGE SCALE GENOMIC DNA]</scope>
    <source>
        <strain evidence="2 3">LFN0009</strain>
    </source>
</reference>
<accession>A0A8H6JLJ7</accession>
<keyword evidence="3" id="KW-1185">Reference proteome</keyword>
<organism evidence="2 3">
    <name type="scientific">Colletotrichum sojae</name>
    <dbReference type="NCBI Taxonomy" id="2175907"/>
    <lineage>
        <taxon>Eukaryota</taxon>
        <taxon>Fungi</taxon>
        <taxon>Dikarya</taxon>
        <taxon>Ascomycota</taxon>
        <taxon>Pezizomycotina</taxon>
        <taxon>Sordariomycetes</taxon>
        <taxon>Hypocreomycetidae</taxon>
        <taxon>Glomerellales</taxon>
        <taxon>Glomerellaceae</taxon>
        <taxon>Colletotrichum</taxon>
        <taxon>Colletotrichum orchidearum species complex</taxon>
    </lineage>
</organism>
<gene>
    <name evidence="2" type="ORF">CSOJ01_03527</name>
</gene>
<comment type="caution">
    <text evidence="2">The sequence shown here is derived from an EMBL/GenBank/DDBJ whole genome shotgun (WGS) entry which is preliminary data.</text>
</comment>
<dbReference type="EMBL" id="WIGN01000035">
    <property type="protein sequence ID" value="KAF6815444.1"/>
    <property type="molecule type" value="Genomic_DNA"/>
</dbReference>
<evidence type="ECO:0000313" key="2">
    <source>
        <dbReference type="EMBL" id="KAF6815444.1"/>
    </source>
</evidence>
<protein>
    <submittedName>
        <fullName evidence="2">Uncharacterized protein</fullName>
    </submittedName>
</protein>